<comment type="caution">
    <text evidence="2">The sequence shown here is derived from an EMBL/GenBank/DDBJ whole genome shotgun (WGS) entry which is preliminary data.</text>
</comment>
<dbReference type="AlphaFoldDB" id="A0AAV9P9G7"/>
<gene>
    <name evidence="2" type="ORF">LTR77_005699</name>
</gene>
<evidence type="ECO:0000313" key="2">
    <source>
        <dbReference type="EMBL" id="KAK5169721.1"/>
    </source>
</evidence>
<dbReference type="Proteomes" id="UP001337655">
    <property type="component" value="Unassembled WGS sequence"/>
</dbReference>
<proteinExistence type="predicted"/>
<evidence type="ECO:0000313" key="3">
    <source>
        <dbReference type="Proteomes" id="UP001337655"/>
    </source>
</evidence>
<keyword evidence="3" id="KW-1185">Reference proteome</keyword>
<feature type="compositionally biased region" description="Gly residues" evidence="1">
    <location>
        <begin position="134"/>
        <end position="146"/>
    </location>
</feature>
<organism evidence="2 3">
    <name type="scientific">Saxophila tyrrhenica</name>
    <dbReference type="NCBI Taxonomy" id="1690608"/>
    <lineage>
        <taxon>Eukaryota</taxon>
        <taxon>Fungi</taxon>
        <taxon>Dikarya</taxon>
        <taxon>Ascomycota</taxon>
        <taxon>Pezizomycotina</taxon>
        <taxon>Dothideomycetes</taxon>
        <taxon>Dothideomycetidae</taxon>
        <taxon>Mycosphaerellales</taxon>
        <taxon>Extremaceae</taxon>
        <taxon>Saxophila</taxon>
    </lineage>
</organism>
<evidence type="ECO:0008006" key="4">
    <source>
        <dbReference type="Google" id="ProtNLM"/>
    </source>
</evidence>
<feature type="region of interest" description="Disordered" evidence="1">
    <location>
        <begin position="1"/>
        <end position="27"/>
    </location>
</feature>
<dbReference type="RefSeq" id="XP_064659067.1">
    <property type="nucleotide sequence ID" value="XM_064802942.1"/>
</dbReference>
<accession>A0AAV9P9G7</accession>
<feature type="compositionally biased region" description="Low complexity" evidence="1">
    <location>
        <begin position="9"/>
        <end position="20"/>
    </location>
</feature>
<feature type="compositionally biased region" description="Low complexity" evidence="1">
    <location>
        <begin position="119"/>
        <end position="128"/>
    </location>
</feature>
<reference evidence="2 3" key="1">
    <citation type="submission" date="2023-08" db="EMBL/GenBank/DDBJ databases">
        <title>Black Yeasts Isolated from many extreme environments.</title>
        <authorList>
            <person name="Coleine C."/>
            <person name="Stajich J.E."/>
            <person name="Selbmann L."/>
        </authorList>
    </citation>
    <scope>NUCLEOTIDE SEQUENCE [LARGE SCALE GENOMIC DNA]</scope>
    <source>
        <strain evidence="2 3">CCFEE 5935</strain>
    </source>
</reference>
<dbReference type="EMBL" id="JAVRRT010000008">
    <property type="protein sequence ID" value="KAK5169721.1"/>
    <property type="molecule type" value="Genomic_DNA"/>
</dbReference>
<evidence type="ECO:0000256" key="1">
    <source>
        <dbReference type="SAM" id="MobiDB-lite"/>
    </source>
</evidence>
<protein>
    <recommendedName>
        <fullName evidence="4">Myb-like domain-containing protein</fullName>
    </recommendedName>
</protein>
<sequence>MDAPPNPPNGDGDQSNNNNTPPKPPKIAWTQELDLYTLQTMVAMSPKPNWEELATAMGPEYEGKHKAIEQRYTKVISKSRIINDTVQKWAGPDQVAAITIKTEGGDIPTKAGGGKKRAAAGSTNATPAKKSKAGGAGTAGRGGKTKGCGAKKNRSIEGINEDGGEARDLGDGVDKINGKGPKEESDDEGPPNFDFGNAAGEAVPA</sequence>
<name>A0AAV9P9G7_9PEZI</name>
<dbReference type="GeneID" id="89927040"/>
<feature type="compositionally biased region" description="Basic and acidic residues" evidence="1">
    <location>
        <begin position="164"/>
        <end position="183"/>
    </location>
</feature>
<feature type="region of interest" description="Disordered" evidence="1">
    <location>
        <begin position="104"/>
        <end position="205"/>
    </location>
</feature>